<keyword evidence="4" id="KW-1185">Reference proteome</keyword>
<evidence type="ECO:0000256" key="1">
    <source>
        <dbReference type="SAM" id="Coils"/>
    </source>
</evidence>
<accession>A0AA88KFG3</accession>
<dbReference type="RefSeq" id="XP_044543220.1">
    <property type="nucleotide sequence ID" value="XM_044686746.1"/>
</dbReference>
<feature type="coiled-coil region" evidence="1">
    <location>
        <begin position="788"/>
        <end position="819"/>
    </location>
</feature>
<evidence type="ECO:0000256" key="2">
    <source>
        <dbReference type="SAM" id="MobiDB-lite"/>
    </source>
</evidence>
<feature type="compositionally biased region" description="Polar residues" evidence="2">
    <location>
        <begin position="1569"/>
        <end position="1597"/>
    </location>
</feature>
<feature type="coiled-coil region" evidence="1">
    <location>
        <begin position="930"/>
        <end position="976"/>
    </location>
</feature>
<dbReference type="EMBL" id="PYSW02000048">
    <property type="protein sequence ID" value="KAG2374046.1"/>
    <property type="molecule type" value="Genomic_DNA"/>
</dbReference>
<reference evidence="3 4" key="1">
    <citation type="journal article" date="2018" name="BMC Genomics">
        <title>The genome of Naegleria lovaniensis, the basis for a comparative approach to unravel pathogenicity factors of the human pathogenic amoeba N. fowleri.</title>
        <authorList>
            <person name="Liechti N."/>
            <person name="Schurch N."/>
            <person name="Bruggmann R."/>
            <person name="Wittwer M."/>
        </authorList>
    </citation>
    <scope>NUCLEOTIDE SEQUENCE [LARGE SCALE GENOMIC DNA]</scope>
    <source>
        <strain evidence="3 4">ATCC 30569</strain>
    </source>
</reference>
<feature type="compositionally biased region" description="Low complexity" evidence="2">
    <location>
        <begin position="25"/>
        <end position="40"/>
    </location>
</feature>
<evidence type="ECO:0000313" key="3">
    <source>
        <dbReference type="EMBL" id="KAG2374046.1"/>
    </source>
</evidence>
<dbReference type="Proteomes" id="UP000816034">
    <property type="component" value="Unassembled WGS sequence"/>
</dbReference>
<keyword evidence="1" id="KW-0175">Coiled coil</keyword>
<sequence length="1641" mass="189134">MYHQRDEAKATSPPSHQSPPTKTPLNSKLALLSNSPSSNNDHPVLSSRKACNTPLRIFSSEKNTPNQQHPQRKVNFQSLSSKSPPSKELDLKKARAQALMESPKSPRKRNEAIMISPRLRSEPMMGCESWEVVSKQDLSQRESIAAERFLRYLQNNQAISMEHARLAFSRVNTDVLLSEDETSSIKFIRLEELEKLLKDLPPQDEKQYILEWLNDLPGQEDVQKITKNGMEHVLAETQDQKSGTPTIESLNHQMENFKNVFTQVSEKIFKKWILSNRLETIVSHLMLAYKEMKDQIFSYRPEILVQYSIEELVKMEVEKQLSMKTLSNNSMVHNHDTSQLKKDYERLNHKIDACIKDLVSKNDQALELMMDRILQDSEEQFSFLTSSIGNLQKDILKLQHQNIASTLPISLPSLSSENLKSDSKEGRLIAEDLIKMKHAFETKLKEISGNMFGQLESTSNFLERCNNIEKTVDKKFREFKSKSEKEISGVNDRIDSMKALISENDSKYLKAIGSQSWSETQTNPQHQFSFETKLEETKKYFAHQILQLSQNIDHLLKNQDDSEKSMQTIAKSNIQLTQDIHLLHTENYKSRELQEINEEKISKIEIEIESLRNVLDKTLHEGNSSKDVMKNFEHDLESHRDTMTKLQSSIEIASEKLSSVQQEIKTVTNHQESLECAVDNLRQDLVSNTKDLQQHLKYQLDTNKYIETALMNLENVRNENRNSIQNIEIKFTERDSLVACIQKDLEIMRENAFNFNQSLLSFKEDCKNDIEQMTANTDDITKSITEIKSFFTEELNQIRQKLEEHHNESNQSFQEKEDKISEIQTTILEMKLDHENTFSCHSTKLEMLTSLKEDISSVIQRQQLFETEIRQLAETLSTQMNQLQTHHKTIIQPSLQEYRLTFDTLGIWRAGIEETIVLLKKKSQEMQNGHDQIESEMHSLEKMVKDLDKKYTSQLNDMIKQELNDLEKRMNELNTIVTSNGLKLDQYALTCKKDIDTLSKSSSTIIDALHHSERGLLDKLSVTSQHIESIQNWKSNIDILTQNLQREVDKEKVATEQFSQDMAKLQAWKQETDDSLSLSRQQIMDLQSSKEQLENSLQEKLNISEQKQITIINVAHEEFIRIESKLNEALESISTLQTNTNNLEESMLDRIGIVDAKAESLLNEWKETKQTIDDAIKNVELEISEKITTLHSTFESKLEKSNIDLLTASESIVTNALEHVNTRIAHLQEWNTKLEESTAQRISSIHETMLQTHQSTLENYLHSTVSQQVDSFNTWKVNAEQKMADLSHYVHDRKEHDDRMDKTVESLKTMILNMETLNGTSGVQEKIMNMVQNQVASIHDKFDEKFSIHETSIQELRDATEQMRNQFTSMSQTVSNVELSLKQQLLTMLENANLTCVTRVNTMEQTLQKRVETLSTSIDQRMDQHLRNTEAKLNISSTSFQELEKMTQQLFQLDHQLQQLTQHVATLESQKIKELDDNIVDIYKKIVKLYGQMDMQGELSKLMENIIGIQAVLSESHRNIRDMCDRSLHHMETHAVELVTDFCNMIDKKREAAYLATFSTLPLTGASGVSNQSTTFQSMSGETVSDRSASVQNSSSGEAIPLHHDDQDDVDAEYSSMMQQILLLQSMAQNLSSPQQQTNKP</sequence>
<organism evidence="3 4">
    <name type="scientific">Naegleria lovaniensis</name>
    <name type="common">Amoeba</name>
    <dbReference type="NCBI Taxonomy" id="51637"/>
    <lineage>
        <taxon>Eukaryota</taxon>
        <taxon>Discoba</taxon>
        <taxon>Heterolobosea</taxon>
        <taxon>Tetramitia</taxon>
        <taxon>Eutetramitia</taxon>
        <taxon>Vahlkampfiidae</taxon>
        <taxon>Naegleria</taxon>
    </lineage>
</organism>
<gene>
    <name evidence="3" type="ORF">C9374_011125</name>
</gene>
<comment type="caution">
    <text evidence="3">The sequence shown here is derived from an EMBL/GenBank/DDBJ whole genome shotgun (WGS) entry which is preliminary data.</text>
</comment>
<name>A0AA88KFG3_NAELO</name>
<evidence type="ECO:0000313" key="4">
    <source>
        <dbReference type="Proteomes" id="UP000816034"/>
    </source>
</evidence>
<feature type="coiled-coil region" evidence="1">
    <location>
        <begin position="1076"/>
        <end position="1182"/>
    </location>
</feature>
<proteinExistence type="predicted"/>
<feature type="region of interest" description="Disordered" evidence="2">
    <location>
        <begin position="1569"/>
        <end position="1604"/>
    </location>
</feature>
<feature type="region of interest" description="Disordered" evidence="2">
    <location>
        <begin position="59"/>
        <end position="108"/>
    </location>
</feature>
<feature type="compositionally biased region" description="Polar residues" evidence="2">
    <location>
        <begin position="60"/>
        <end position="77"/>
    </location>
</feature>
<protein>
    <submittedName>
        <fullName evidence="3">Uncharacterized protein</fullName>
    </submittedName>
</protein>
<feature type="coiled-coil region" evidence="1">
    <location>
        <begin position="601"/>
        <end position="663"/>
    </location>
</feature>
<feature type="coiled-coil region" evidence="1">
    <location>
        <begin position="1443"/>
        <end position="1470"/>
    </location>
</feature>
<feature type="compositionally biased region" description="Polar residues" evidence="2">
    <location>
        <begin position="12"/>
        <end position="24"/>
    </location>
</feature>
<feature type="region of interest" description="Disordered" evidence="2">
    <location>
        <begin position="1"/>
        <end position="47"/>
    </location>
</feature>
<dbReference type="GeneID" id="68103579"/>